<evidence type="ECO:0000256" key="6">
    <source>
        <dbReference type="ARBA" id="ARBA00023014"/>
    </source>
</evidence>
<dbReference type="InterPro" id="IPR039661">
    <property type="entry name" value="ELP3"/>
</dbReference>
<dbReference type="InterPro" id="IPR058240">
    <property type="entry name" value="rSAM_sf"/>
</dbReference>
<proteinExistence type="predicted"/>
<dbReference type="RefSeq" id="WP_006565818.1">
    <property type="nucleotide sequence ID" value="NZ_BAABZP010000001.1"/>
</dbReference>
<keyword evidence="5" id="KW-0408">Iron</keyword>
<evidence type="ECO:0000256" key="1">
    <source>
        <dbReference type="ARBA" id="ARBA00001966"/>
    </source>
</evidence>
<dbReference type="SMART" id="SM00729">
    <property type="entry name" value="Elp3"/>
    <property type="match status" value="1"/>
</dbReference>
<dbReference type="InterPro" id="IPR007197">
    <property type="entry name" value="rSAM"/>
</dbReference>
<accession>A0A6N2SFD0</accession>
<evidence type="ECO:0000256" key="2">
    <source>
        <dbReference type="ARBA" id="ARBA00022485"/>
    </source>
</evidence>
<dbReference type="PANTHER" id="PTHR11135:SF1">
    <property type="entry name" value="PROTEIN YHCC"/>
    <property type="match status" value="1"/>
</dbReference>
<dbReference type="SFLD" id="SFLDG01091">
    <property type="entry name" value="uncharacterized_CHP01210-like"/>
    <property type="match status" value="1"/>
</dbReference>
<evidence type="ECO:0000256" key="4">
    <source>
        <dbReference type="ARBA" id="ARBA00022723"/>
    </source>
</evidence>
<evidence type="ECO:0000313" key="8">
    <source>
        <dbReference type="EMBL" id="VYS91796.1"/>
    </source>
</evidence>
<comment type="cofactor">
    <cofactor evidence="1">
        <name>[4Fe-4S] cluster</name>
        <dbReference type="ChEBI" id="CHEBI:49883"/>
    </cofactor>
</comment>
<dbReference type="SFLD" id="SFLDS00029">
    <property type="entry name" value="Radical_SAM"/>
    <property type="match status" value="1"/>
</dbReference>
<protein>
    <submittedName>
        <fullName evidence="8">Coproporphyrinogen III oxidase</fullName>
    </submittedName>
</protein>
<keyword evidence="6" id="KW-0411">Iron-sulfur</keyword>
<dbReference type="PROSITE" id="PS51918">
    <property type="entry name" value="RADICAL_SAM"/>
    <property type="match status" value="1"/>
</dbReference>
<dbReference type="InterPro" id="IPR032432">
    <property type="entry name" value="Radical_SAM_C"/>
</dbReference>
<dbReference type="GO" id="GO:0003824">
    <property type="term" value="F:catalytic activity"/>
    <property type="evidence" value="ECO:0007669"/>
    <property type="project" value="InterPro"/>
</dbReference>
<name>A0A6N2SFD0_9FIRM</name>
<evidence type="ECO:0000256" key="3">
    <source>
        <dbReference type="ARBA" id="ARBA00022691"/>
    </source>
</evidence>
<organism evidence="8">
    <name type="scientific">Anaerostipes caccae</name>
    <dbReference type="NCBI Taxonomy" id="105841"/>
    <lineage>
        <taxon>Bacteria</taxon>
        <taxon>Bacillati</taxon>
        <taxon>Bacillota</taxon>
        <taxon>Clostridia</taxon>
        <taxon>Lachnospirales</taxon>
        <taxon>Lachnospiraceae</taxon>
        <taxon>Anaerostipes</taxon>
    </lineage>
</organism>
<dbReference type="PANTHER" id="PTHR11135">
    <property type="entry name" value="HISTONE ACETYLTRANSFERASE-RELATED"/>
    <property type="match status" value="1"/>
</dbReference>
<dbReference type="GO" id="GO:0051539">
    <property type="term" value="F:4 iron, 4 sulfur cluster binding"/>
    <property type="evidence" value="ECO:0007669"/>
    <property type="project" value="UniProtKB-KW"/>
</dbReference>
<dbReference type="SUPFAM" id="SSF102114">
    <property type="entry name" value="Radical SAM enzymes"/>
    <property type="match status" value="1"/>
</dbReference>
<keyword evidence="2" id="KW-0004">4Fe-4S</keyword>
<dbReference type="InterPro" id="IPR005911">
    <property type="entry name" value="YhcC-like"/>
</dbReference>
<dbReference type="AlphaFoldDB" id="A0A6N2SFD0"/>
<dbReference type="InterPro" id="IPR023404">
    <property type="entry name" value="rSAM_horseshoe"/>
</dbReference>
<gene>
    <name evidence="8" type="ORF">ACLFYP115_00925</name>
</gene>
<dbReference type="EMBL" id="CACRSQ010000003">
    <property type="protein sequence ID" value="VYS91796.1"/>
    <property type="molecule type" value="Genomic_DNA"/>
</dbReference>
<reference evidence="8" key="1">
    <citation type="submission" date="2019-11" db="EMBL/GenBank/DDBJ databases">
        <authorList>
            <person name="Feng L."/>
        </authorList>
    </citation>
    <scope>NUCLEOTIDE SEQUENCE</scope>
    <source>
        <strain evidence="8">AcaccaeLFYP115</strain>
    </source>
</reference>
<feature type="domain" description="Radical SAM core" evidence="7">
    <location>
        <begin position="14"/>
        <end position="254"/>
    </location>
</feature>
<dbReference type="InterPro" id="IPR006638">
    <property type="entry name" value="Elp3/MiaA/NifB-like_rSAM"/>
</dbReference>
<keyword evidence="4" id="KW-0479">Metal-binding</keyword>
<evidence type="ECO:0000256" key="5">
    <source>
        <dbReference type="ARBA" id="ARBA00023004"/>
    </source>
</evidence>
<dbReference type="SFLD" id="SFLDG01086">
    <property type="entry name" value="elongater_protein-like"/>
    <property type="match status" value="1"/>
</dbReference>
<dbReference type="GO" id="GO:0046872">
    <property type="term" value="F:metal ion binding"/>
    <property type="evidence" value="ECO:0007669"/>
    <property type="project" value="UniProtKB-KW"/>
</dbReference>
<dbReference type="Gene3D" id="3.80.30.20">
    <property type="entry name" value="tm_1862 like domain"/>
    <property type="match status" value="1"/>
</dbReference>
<dbReference type="Pfam" id="PF16199">
    <property type="entry name" value="Radical_SAM_C"/>
    <property type="match status" value="1"/>
</dbReference>
<dbReference type="Pfam" id="PF04055">
    <property type="entry name" value="Radical_SAM"/>
    <property type="match status" value="1"/>
</dbReference>
<keyword evidence="3" id="KW-0949">S-adenosyl-L-methionine</keyword>
<evidence type="ECO:0000259" key="7">
    <source>
        <dbReference type="PROSITE" id="PS51918"/>
    </source>
</evidence>
<dbReference type="NCBIfam" id="TIGR01212">
    <property type="entry name" value="TIGR01212 family radical SAM protein"/>
    <property type="match status" value="1"/>
</dbReference>
<sequence>MELYNTYSAHLKKRFGEKVYKLPVNLPVTCPNRMEGRGCSFCAGVGTGFEAMSETVPVKDQLNRTKAYIGKRYGAKKFLAYFQNYTNTFLPIGEFRNYVLEALEEEDIVGISISTRPDCIRKDYLEFLNEIQQERGAAVTIEFGLQTVNYHTLKKMNRGHTLAEYLNAVLLTAPFGFEICTHVILNLPGDTVEDAVETARVISALPVSVVKAHSLYIPKNSVLYEEYRDGKISLCTKEEYINRLAEFVAELRKDIVIERLFSRVPEEDAVFSNWGVSWWKLKDLFEETMKQKGYVQGCRCNYLDGAALRRWRI</sequence>